<name>A0A1E3QUX6_9ASCO</name>
<dbReference type="AlphaFoldDB" id="A0A1E3QUX6"/>
<sequence length="118" mass="13508">MCWGYQSLEHFKSQRTLDNHFKIQNLISHSQHSQLRILTPVAKTARLFLNTLPSTTRGQCPVDFKILSASSAETPTIKVTFKDKNALECDPTAMSFSEAQEVFDRHSRQLKLKDDLEN</sequence>
<keyword evidence="8" id="KW-1185">Reference proteome</keyword>
<dbReference type="GO" id="GO:0005762">
    <property type="term" value="C:mitochondrial large ribosomal subunit"/>
    <property type="evidence" value="ECO:0007669"/>
    <property type="project" value="TreeGrafter"/>
</dbReference>
<evidence type="ECO:0000256" key="2">
    <source>
        <dbReference type="ARBA" id="ARBA00005557"/>
    </source>
</evidence>
<dbReference type="Pfam" id="PF10780">
    <property type="entry name" value="MRP_L53"/>
    <property type="match status" value="1"/>
</dbReference>
<dbReference type="InterPro" id="IPR019716">
    <property type="entry name" value="Ribosomal_mL53"/>
</dbReference>
<evidence type="ECO:0000313" key="8">
    <source>
        <dbReference type="Proteomes" id="UP000094336"/>
    </source>
</evidence>
<evidence type="ECO:0000256" key="1">
    <source>
        <dbReference type="ARBA" id="ARBA00004173"/>
    </source>
</evidence>
<dbReference type="EMBL" id="KV454429">
    <property type="protein sequence ID" value="ODQ80842.1"/>
    <property type="molecule type" value="Genomic_DNA"/>
</dbReference>
<protein>
    <recommendedName>
        <fullName evidence="6">Large ribosomal subunit protein mL53</fullName>
    </recommendedName>
</protein>
<dbReference type="Gene3D" id="3.40.30.10">
    <property type="entry name" value="Glutaredoxin"/>
    <property type="match status" value="1"/>
</dbReference>
<dbReference type="STRING" id="984486.A0A1E3QUX6"/>
<dbReference type="Proteomes" id="UP000094336">
    <property type="component" value="Unassembled WGS sequence"/>
</dbReference>
<dbReference type="GeneID" id="30146468"/>
<keyword evidence="4" id="KW-0496">Mitochondrion</keyword>
<dbReference type="OrthoDB" id="4136894at2759"/>
<dbReference type="GO" id="GO:0003735">
    <property type="term" value="F:structural constituent of ribosome"/>
    <property type="evidence" value="ECO:0007669"/>
    <property type="project" value="TreeGrafter"/>
</dbReference>
<evidence type="ECO:0000256" key="4">
    <source>
        <dbReference type="ARBA" id="ARBA00023128"/>
    </source>
</evidence>
<organism evidence="7 8">
    <name type="scientific">Babjeviella inositovora NRRL Y-12698</name>
    <dbReference type="NCBI Taxonomy" id="984486"/>
    <lineage>
        <taxon>Eukaryota</taxon>
        <taxon>Fungi</taxon>
        <taxon>Dikarya</taxon>
        <taxon>Ascomycota</taxon>
        <taxon>Saccharomycotina</taxon>
        <taxon>Pichiomycetes</taxon>
        <taxon>Serinales incertae sedis</taxon>
        <taxon>Babjeviella</taxon>
    </lineage>
</organism>
<dbReference type="InterPro" id="IPR042776">
    <property type="entry name" value="Ribosomal_mL53_fung"/>
</dbReference>
<evidence type="ECO:0000256" key="5">
    <source>
        <dbReference type="ARBA" id="ARBA00023274"/>
    </source>
</evidence>
<keyword evidence="5" id="KW-0687">Ribonucleoprotein</keyword>
<reference evidence="8" key="1">
    <citation type="submission" date="2016-05" db="EMBL/GenBank/DDBJ databases">
        <title>Comparative genomics of biotechnologically important yeasts.</title>
        <authorList>
            <consortium name="DOE Joint Genome Institute"/>
            <person name="Riley R."/>
            <person name="Haridas S."/>
            <person name="Wolfe K.H."/>
            <person name="Lopes M.R."/>
            <person name="Hittinger C.T."/>
            <person name="Goker M."/>
            <person name="Salamov A."/>
            <person name="Wisecaver J."/>
            <person name="Long T.M."/>
            <person name="Aerts A.L."/>
            <person name="Barry K."/>
            <person name="Choi C."/>
            <person name="Clum A."/>
            <person name="Coughlan A.Y."/>
            <person name="Deshpande S."/>
            <person name="Douglass A.P."/>
            <person name="Hanson S.J."/>
            <person name="Klenk H.-P."/>
            <person name="Labutti K."/>
            <person name="Lapidus A."/>
            <person name="Lindquist E."/>
            <person name="Lipzen A."/>
            <person name="Meier-Kolthoff J.P."/>
            <person name="Ohm R.A."/>
            <person name="Otillar R.P."/>
            <person name="Pangilinan J."/>
            <person name="Peng Y."/>
            <person name="Rokas A."/>
            <person name="Rosa C.A."/>
            <person name="Scheuner C."/>
            <person name="Sibirny A.A."/>
            <person name="Slot J.C."/>
            <person name="Stielow J.B."/>
            <person name="Sun H."/>
            <person name="Kurtzman C.P."/>
            <person name="Blackwell M."/>
            <person name="Grigoriev I.V."/>
            <person name="Jeffries T.W."/>
        </authorList>
    </citation>
    <scope>NUCLEOTIDE SEQUENCE [LARGE SCALE GENOMIC DNA]</scope>
    <source>
        <strain evidence="8">NRRL Y-12698</strain>
    </source>
</reference>
<comment type="similarity">
    <text evidence="2">Belongs to the mitochondrion-specific ribosomal protein mL53 family.</text>
</comment>
<evidence type="ECO:0000256" key="3">
    <source>
        <dbReference type="ARBA" id="ARBA00022980"/>
    </source>
</evidence>
<dbReference type="PANTHER" id="PTHR28236">
    <property type="entry name" value="54S RIBOSOMAL PROTEIN L44, MITOCHONDRIAL"/>
    <property type="match status" value="1"/>
</dbReference>
<proteinExistence type="inferred from homology"/>
<evidence type="ECO:0000313" key="7">
    <source>
        <dbReference type="EMBL" id="ODQ80842.1"/>
    </source>
</evidence>
<accession>A0A1E3QUX6</accession>
<dbReference type="PANTHER" id="PTHR28236:SF1">
    <property type="entry name" value="LARGE RIBOSOMAL SUBUNIT PROTEIN ML53"/>
    <property type="match status" value="1"/>
</dbReference>
<evidence type="ECO:0000256" key="6">
    <source>
        <dbReference type="ARBA" id="ARBA00035180"/>
    </source>
</evidence>
<gene>
    <name evidence="7" type="ORF">BABINDRAFT_161045</name>
</gene>
<comment type="subcellular location">
    <subcellularLocation>
        <location evidence="1">Mitochondrion</location>
    </subcellularLocation>
</comment>
<dbReference type="RefSeq" id="XP_018986170.1">
    <property type="nucleotide sequence ID" value="XM_019128615.1"/>
</dbReference>
<keyword evidence="3" id="KW-0689">Ribosomal protein</keyword>